<gene>
    <name evidence="1" type="ORF">J3U87_28935</name>
</gene>
<accession>A0A8A4TL76</accession>
<proteinExistence type="predicted"/>
<name>A0A8A4TL76_SULCO</name>
<protein>
    <submittedName>
        <fullName evidence="1">Uncharacterized protein</fullName>
    </submittedName>
</protein>
<evidence type="ECO:0000313" key="2">
    <source>
        <dbReference type="Proteomes" id="UP000663929"/>
    </source>
</evidence>
<dbReference type="EMBL" id="CP071793">
    <property type="protein sequence ID" value="QTD49631.1"/>
    <property type="molecule type" value="Genomic_DNA"/>
</dbReference>
<organism evidence="1 2">
    <name type="scientific">Sulfidibacter corallicola</name>
    <dbReference type="NCBI Taxonomy" id="2818388"/>
    <lineage>
        <taxon>Bacteria</taxon>
        <taxon>Pseudomonadati</taxon>
        <taxon>Acidobacteriota</taxon>
        <taxon>Holophagae</taxon>
        <taxon>Acanthopleuribacterales</taxon>
        <taxon>Acanthopleuribacteraceae</taxon>
        <taxon>Sulfidibacter</taxon>
    </lineage>
</organism>
<evidence type="ECO:0000313" key="1">
    <source>
        <dbReference type="EMBL" id="QTD49631.1"/>
    </source>
</evidence>
<dbReference type="RefSeq" id="WP_237379264.1">
    <property type="nucleotide sequence ID" value="NZ_CP071793.1"/>
</dbReference>
<dbReference type="Proteomes" id="UP000663929">
    <property type="component" value="Chromosome"/>
</dbReference>
<dbReference type="AlphaFoldDB" id="A0A8A4TL76"/>
<keyword evidence="2" id="KW-1185">Reference proteome</keyword>
<dbReference type="KEGG" id="scor:J3U87_28935"/>
<reference evidence="1" key="1">
    <citation type="submission" date="2021-03" db="EMBL/GenBank/DDBJ databases">
        <title>Acanthopleuribacteraceae sp. M133.</title>
        <authorList>
            <person name="Wang G."/>
        </authorList>
    </citation>
    <scope>NUCLEOTIDE SEQUENCE</scope>
    <source>
        <strain evidence="1">M133</strain>
    </source>
</reference>
<sequence length="151" mass="18142">MIKPEIRKLNILIILFTLSITSFCTKHEFYYFVKAKEDEPFVIIFDHPNGDSADYSKKRIEYHVPQNGILFLESREPGSENVKMHFFYQKNNEWTEMPRDKMRLRVGEFLFNSDTKTYVTAHFFFPENSHKKMNDKSMIEMLEKAKREDVQ</sequence>